<protein>
    <submittedName>
        <fullName evidence="1">Uncharacterized protein</fullName>
    </submittedName>
</protein>
<proteinExistence type="predicted"/>
<evidence type="ECO:0000313" key="2">
    <source>
        <dbReference type="Proteomes" id="UP000567795"/>
    </source>
</evidence>
<dbReference type="Proteomes" id="UP000567795">
    <property type="component" value="Unassembled WGS sequence"/>
</dbReference>
<organism evidence="1 2">
    <name type="scientific">Allostreptomyces psammosilenae</name>
    <dbReference type="NCBI Taxonomy" id="1892865"/>
    <lineage>
        <taxon>Bacteria</taxon>
        <taxon>Bacillati</taxon>
        <taxon>Actinomycetota</taxon>
        <taxon>Actinomycetes</taxon>
        <taxon>Kitasatosporales</taxon>
        <taxon>Streptomycetaceae</taxon>
        <taxon>Allostreptomyces</taxon>
    </lineage>
</organism>
<sequence length="55" mass="6043">MGFADGHSGCCRPAGTTRRGHRFLPVTITEGFHPFSRRHIDLRLVASSCCRRASG</sequence>
<dbReference type="EMBL" id="JACBZD010000001">
    <property type="protein sequence ID" value="NYI04332.1"/>
    <property type="molecule type" value="Genomic_DNA"/>
</dbReference>
<reference evidence="1 2" key="1">
    <citation type="submission" date="2020-07" db="EMBL/GenBank/DDBJ databases">
        <title>Sequencing the genomes of 1000 actinobacteria strains.</title>
        <authorList>
            <person name="Klenk H.-P."/>
        </authorList>
    </citation>
    <scope>NUCLEOTIDE SEQUENCE [LARGE SCALE GENOMIC DNA]</scope>
    <source>
        <strain evidence="1 2">DSM 42178</strain>
    </source>
</reference>
<dbReference type="AlphaFoldDB" id="A0A853A1D7"/>
<accession>A0A853A1D7</accession>
<name>A0A853A1D7_9ACTN</name>
<gene>
    <name evidence="1" type="ORF">FHU37_001275</name>
</gene>
<keyword evidence="2" id="KW-1185">Reference proteome</keyword>
<evidence type="ECO:0000313" key="1">
    <source>
        <dbReference type="EMBL" id="NYI04332.1"/>
    </source>
</evidence>
<comment type="caution">
    <text evidence="1">The sequence shown here is derived from an EMBL/GenBank/DDBJ whole genome shotgun (WGS) entry which is preliminary data.</text>
</comment>